<evidence type="ECO:0000313" key="2">
    <source>
        <dbReference type="Proteomes" id="UP000013047"/>
    </source>
</evidence>
<dbReference type="Proteomes" id="UP000013047">
    <property type="component" value="Unassembled WGS sequence"/>
</dbReference>
<dbReference type="AlphaFoldDB" id="N6Z2S9"/>
<organism evidence="1 2">
    <name type="scientific">Thauera phenylacetica B4P</name>
    <dbReference type="NCBI Taxonomy" id="1234382"/>
    <lineage>
        <taxon>Bacteria</taxon>
        <taxon>Pseudomonadati</taxon>
        <taxon>Pseudomonadota</taxon>
        <taxon>Betaproteobacteria</taxon>
        <taxon>Rhodocyclales</taxon>
        <taxon>Zoogloeaceae</taxon>
        <taxon>Thauera</taxon>
    </lineage>
</organism>
<gene>
    <name evidence="1" type="ORF">C667_04890</name>
</gene>
<comment type="caution">
    <text evidence="1">The sequence shown here is derived from an EMBL/GenBank/DDBJ whole genome shotgun (WGS) entry which is preliminary data.</text>
</comment>
<dbReference type="EMBL" id="AMXF01000018">
    <property type="protein sequence ID" value="ENO98205.1"/>
    <property type="molecule type" value="Genomic_DNA"/>
</dbReference>
<evidence type="ECO:0000313" key="1">
    <source>
        <dbReference type="EMBL" id="ENO98205.1"/>
    </source>
</evidence>
<protein>
    <submittedName>
        <fullName evidence="1">Uncharacterized protein</fullName>
    </submittedName>
</protein>
<reference evidence="1 2" key="1">
    <citation type="submission" date="2012-09" db="EMBL/GenBank/DDBJ databases">
        <title>Draft Genome Sequences of 6 Strains from Genus Thauera.</title>
        <authorList>
            <person name="Liu B."/>
            <person name="Shapleigh J.P."/>
            <person name="Frostegard A.H."/>
        </authorList>
    </citation>
    <scope>NUCLEOTIDE SEQUENCE [LARGE SCALE GENOMIC DNA]</scope>
    <source>
        <strain evidence="1 2">B4P</strain>
    </source>
</reference>
<keyword evidence="2" id="KW-1185">Reference proteome</keyword>
<name>N6Z2S9_9RHOO</name>
<proteinExistence type="predicted"/>
<sequence length="89" mass="9999">MGYKTLGERLINRFDIRTSHLVLPGLLWCDEAYPTVEITIDDQPLQGRDLIAVSTQNLVRDRNDLIEGGHSKPSRCALPIRLRMVSAPA</sequence>
<accession>N6Z2S9</accession>